<evidence type="ECO:0000313" key="2">
    <source>
        <dbReference type="EMBL" id="KAK2158547.1"/>
    </source>
</evidence>
<sequence>LTQAFQNVFNTLAATTVTILHTYADDLVLISNGVNPFRMIQQAVHQLMTAAVNPGLFIVASKTKPILFHCRRQVIPWFTLGEQPTDLVKSYKYMWVVINDKLPFNPHVKYIKDKRTSCLNILKIIANSIIWWISMIIH</sequence>
<keyword evidence="1" id="KW-0812">Transmembrane</keyword>
<keyword evidence="1" id="KW-1133">Transmembrane helix</keyword>
<comment type="caution">
    <text evidence="2">The sequence shown here is derived from an EMBL/GenBank/DDBJ whole genome shotgun (WGS) entry which is preliminary data.</text>
</comment>
<reference evidence="2" key="1">
    <citation type="journal article" date="2023" name="Mol. Biol. Evol.">
        <title>Third-Generation Sequencing Reveals the Adaptive Role of the Epigenome in Three Deep-Sea Polychaetes.</title>
        <authorList>
            <person name="Perez M."/>
            <person name="Aroh O."/>
            <person name="Sun Y."/>
            <person name="Lan Y."/>
            <person name="Juniper S.K."/>
            <person name="Young C.R."/>
            <person name="Angers B."/>
            <person name="Qian P.Y."/>
        </authorList>
    </citation>
    <scope>NUCLEOTIDE SEQUENCE</scope>
    <source>
        <strain evidence="2">P08H-3</strain>
    </source>
</reference>
<name>A0AAD9JSS5_9ANNE</name>
<dbReference type="AlphaFoldDB" id="A0AAD9JSS5"/>
<organism evidence="2 3">
    <name type="scientific">Paralvinella palmiformis</name>
    <dbReference type="NCBI Taxonomy" id="53620"/>
    <lineage>
        <taxon>Eukaryota</taxon>
        <taxon>Metazoa</taxon>
        <taxon>Spiralia</taxon>
        <taxon>Lophotrochozoa</taxon>
        <taxon>Annelida</taxon>
        <taxon>Polychaeta</taxon>
        <taxon>Sedentaria</taxon>
        <taxon>Canalipalpata</taxon>
        <taxon>Terebellida</taxon>
        <taxon>Terebelliformia</taxon>
        <taxon>Alvinellidae</taxon>
        <taxon>Paralvinella</taxon>
    </lineage>
</organism>
<evidence type="ECO:0000313" key="3">
    <source>
        <dbReference type="Proteomes" id="UP001208570"/>
    </source>
</evidence>
<dbReference type="EMBL" id="JAODUP010000167">
    <property type="protein sequence ID" value="KAK2158547.1"/>
    <property type="molecule type" value="Genomic_DNA"/>
</dbReference>
<evidence type="ECO:0008006" key="4">
    <source>
        <dbReference type="Google" id="ProtNLM"/>
    </source>
</evidence>
<keyword evidence="1" id="KW-0472">Membrane</keyword>
<proteinExistence type="predicted"/>
<protein>
    <recommendedName>
        <fullName evidence="4">Reverse transcriptase domain-containing protein</fullName>
    </recommendedName>
</protein>
<accession>A0AAD9JSS5</accession>
<feature type="non-terminal residue" evidence="2">
    <location>
        <position position="1"/>
    </location>
</feature>
<dbReference type="Proteomes" id="UP001208570">
    <property type="component" value="Unassembled WGS sequence"/>
</dbReference>
<feature type="transmembrane region" description="Helical" evidence="1">
    <location>
        <begin position="118"/>
        <end position="137"/>
    </location>
</feature>
<evidence type="ECO:0000256" key="1">
    <source>
        <dbReference type="SAM" id="Phobius"/>
    </source>
</evidence>
<keyword evidence="3" id="KW-1185">Reference proteome</keyword>
<gene>
    <name evidence="2" type="ORF">LSH36_167g00004</name>
</gene>